<evidence type="ECO:0000256" key="5">
    <source>
        <dbReference type="ARBA" id="ARBA00023242"/>
    </source>
</evidence>
<evidence type="ECO:0000256" key="6">
    <source>
        <dbReference type="PROSITE-ProRule" id="PRU00042"/>
    </source>
</evidence>
<feature type="domain" description="C2H2-type" evidence="8">
    <location>
        <begin position="228"/>
        <end position="257"/>
    </location>
</feature>
<dbReference type="AlphaFoldDB" id="A0AA39R0B1"/>
<dbReference type="GO" id="GO:0000981">
    <property type="term" value="F:DNA-binding transcription factor activity, RNA polymerase II-specific"/>
    <property type="evidence" value="ECO:0007669"/>
    <property type="project" value="TreeGrafter"/>
</dbReference>
<dbReference type="Pfam" id="PF00096">
    <property type="entry name" value="zf-C2H2"/>
    <property type="match status" value="4"/>
</dbReference>
<keyword evidence="1" id="KW-0479">Metal-binding</keyword>
<evidence type="ECO:0000313" key="9">
    <source>
        <dbReference type="EMBL" id="KAK0512567.1"/>
    </source>
</evidence>
<name>A0AA39R0B1_9LECA</name>
<evidence type="ECO:0000256" key="3">
    <source>
        <dbReference type="ARBA" id="ARBA00022771"/>
    </source>
</evidence>
<feature type="domain" description="C2H2-type" evidence="8">
    <location>
        <begin position="286"/>
        <end position="312"/>
    </location>
</feature>
<dbReference type="PANTHER" id="PTHR14003">
    <property type="entry name" value="TRANSCRIPTIONAL REPRESSOR PROTEIN YY"/>
    <property type="match status" value="1"/>
</dbReference>
<gene>
    <name evidence="9" type="ORF">JMJ35_004584</name>
</gene>
<dbReference type="InterPro" id="IPR013087">
    <property type="entry name" value="Znf_C2H2_type"/>
</dbReference>
<feature type="domain" description="C2H2-type" evidence="8">
    <location>
        <begin position="258"/>
        <end position="285"/>
    </location>
</feature>
<protein>
    <recommendedName>
        <fullName evidence="8">C2H2-type domain-containing protein</fullName>
    </recommendedName>
</protein>
<feature type="compositionally biased region" description="Low complexity" evidence="7">
    <location>
        <begin position="164"/>
        <end position="184"/>
    </location>
</feature>
<reference evidence="9" key="1">
    <citation type="submission" date="2023-03" db="EMBL/GenBank/DDBJ databases">
        <title>Complete genome of Cladonia borealis.</title>
        <authorList>
            <person name="Park H."/>
        </authorList>
    </citation>
    <scope>NUCLEOTIDE SEQUENCE</scope>
    <source>
        <strain evidence="9">ANT050790</strain>
    </source>
</reference>
<dbReference type="InterPro" id="IPR036236">
    <property type="entry name" value="Znf_C2H2_sf"/>
</dbReference>
<accession>A0AA39R0B1</accession>
<dbReference type="GO" id="GO:0000785">
    <property type="term" value="C:chromatin"/>
    <property type="evidence" value="ECO:0007669"/>
    <property type="project" value="TreeGrafter"/>
</dbReference>
<dbReference type="GO" id="GO:0005667">
    <property type="term" value="C:transcription regulator complex"/>
    <property type="evidence" value="ECO:0007669"/>
    <property type="project" value="TreeGrafter"/>
</dbReference>
<evidence type="ECO:0000313" key="10">
    <source>
        <dbReference type="Proteomes" id="UP001166286"/>
    </source>
</evidence>
<dbReference type="Gene3D" id="3.30.160.60">
    <property type="entry name" value="Classic Zinc Finger"/>
    <property type="match status" value="4"/>
</dbReference>
<proteinExistence type="predicted"/>
<dbReference type="GO" id="GO:0008270">
    <property type="term" value="F:zinc ion binding"/>
    <property type="evidence" value="ECO:0007669"/>
    <property type="project" value="UniProtKB-KW"/>
</dbReference>
<dbReference type="SUPFAM" id="SSF57667">
    <property type="entry name" value="beta-beta-alpha zinc fingers"/>
    <property type="match status" value="2"/>
</dbReference>
<dbReference type="PANTHER" id="PTHR14003:SF23">
    <property type="entry name" value="ZINC FINGER PROTEIN 143"/>
    <property type="match status" value="1"/>
</dbReference>
<evidence type="ECO:0000256" key="7">
    <source>
        <dbReference type="SAM" id="MobiDB-lite"/>
    </source>
</evidence>
<feature type="compositionally biased region" description="Basic and acidic residues" evidence="7">
    <location>
        <begin position="366"/>
        <end position="376"/>
    </location>
</feature>
<evidence type="ECO:0000259" key="8">
    <source>
        <dbReference type="PROSITE" id="PS50157"/>
    </source>
</evidence>
<evidence type="ECO:0000256" key="4">
    <source>
        <dbReference type="ARBA" id="ARBA00022833"/>
    </source>
</evidence>
<keyword evidence="5" id="KW-0539">Nucleus</keyword>
<organism evidence="9 10">
    <name type="scientific">Cladonia borealis</name>
    <dbReference type="NCBI Taxonomy" id="184061"/>
    <lineage>
        <taxon>Eukaryota</taxon>
        <taxon>Fungi</taxon>
        <taxon>Dikarya</taxon>
        <taxon>Ascomycota</taxon>
        <taxon>Pezizomycotina</taxon>
        <taxon>Lecanoromycetes</taxon>
        <taxon>OSLEUM clade</taxon>
        <taxon>Lecanoromycetidae</taxon>
        <taxon>Lecanorales</taxon>
        <taxon>Lecanorineae</taxon>
        <taxon>Cladoniaceae</taxon>
        <taxon>Cladonia</taxon>
    </lineage>
</organism>
<dbReference type="FunFam" id="3.30.160.60:FF:002343">
    <property type="entry name" value="Zinc finger protein 33A"/>
    <property type="match status" value="1"/>
</dbReference>
<dbReference type="PROSITE" id="PS50157">
    <property type="entry name" value="ZINC_FINGER_C2H2_2"/>
    <property type="match status" value="4"/>
</dbReference>
<evidence type="ECO:0000256" key="2">
    <source>
        <dbReference type="ARBA" id="ARBA00022737"/>
    </source>
</evidence>
<keyword evidence="10" id="KW-1185">Reference proteome</keyword>
<comment type="caution">
    <text evidence="9">The sequence shown here is derived from an EMBL/GenBank/DDBJ whole genome shotgun (WGS) entry which is preliminary data.</text>
</comment>
<feature type="compositionally biased region" description="Polar residues" evidence="7">
    <location>
        <begin position="154"/>
        <end position="163"/>
    </location>
</feature>
<dbReference type="EMBL" id="JAFEKC020000009">
    <property type="protein sequence ID" value="KAK0512567.1"/>
    <property type="molecule type" value="Genomic_DNA"/>
</dbReference>
<keyword evidence="4" id="KW-0862">Zinc</keyword>
<keyword evidence="3 6" id="KW-0863">Zinc-finger</keyword>
<dbReference type="PROSITE" id="PS00028">
    <property type="entry name" value="ZINC_FINGER_C2H2_1"/>
    <property type="match status" value="4"/>
</dbReference>
<sequence>MNRADIAMHTYAHHSHVPHGAIPAPNFELSSSFFASPAFTYSQYNSIDLGHYDLGLGYGGCNLGHDANASPQQIFGQHSASYSEQGLHAPPAEQSVRGEPAQQSPAIKVEAAPQDADNVEFHPYTVPASRLPTCTTNRDAGTDVDTLMRAIQTKAKNSSTQAPSSTTLGGSSESSSSDSNTSATKKTDQRRSKARRKYPCKVQSCAKVFTQKTHLEIHMRAHTGYKPYLCRETSCGQRFSQLGNLKTHERRHTGERPYSCDRCGRRFAQRGNVQAHRIVHERIKPYCCQLEGCSKRFTQLGNLKSHQNKFHTETLRVLAVKFASLREGDAMSEADRELWEYFSTLYKNSNKGIKGRGKDRRIAAVDRNSEGLKQESQDCESSSSVSP</sequence>
<keyword evidence="2" id="KW-0677">Repeat</keyword>
<dbReference type="GO" id="GO:0000978">
    <property type="term" value="F:RNA polymerase II cis-regulatory region sequence-specific DNA binding"/>
    <property type="evidence" value="ECO:0007669"/>
    <property type="project" value="TreeGrafter"/>
</dbReference>
<feature type="region of interest" description="Disordered" evidence="7">
    <location>
        <begin position="85"/>
        <end position="106"/>
    </location>
</feature>
<feature type="region of interest" description="Disordered" evidence="7">
    <location>
        <begin position="153"/>
        <end position="196"/>
    </location>
</feature>
<feature type="region of interest" description="Disordered" evidence="7">
    <location>
        <begin position="366"/>
        <end position="387"/>
    </location>
</feature>
<dbReference type="SMART" id="SM00355">
    <property type="entry name" value="ZnF_C2H2"/>
    <property type="match status" value="4"/>
</dbReference>
<dbReference type="FunFam" id="3.30.160.60:FF:000690">
    <property type="entry name" value="Zinc finger protein 354C"/>
    <property type="match status" value="1"/>
</dbReference>
<feature type="domain" description="C2H2-type" evidence="8">
    <location>
        <begin position="198"/>
        <end position="227"/>
    </location>
</feature>
<evidence type="ECO:0000256" key="1">
    <source>
        <dbReference type="ARBA" id="ARBA00022723"/>
    </source>
</evidence>
<dbReference type="Proteomes" id="UP001166286">
    <property type="component" value="Unassembled WGS sequence"/>
</dbReference>